<dbReference type="InterPro" id="IPR050358">
    <property type="entry name" value="RSE1/DDB1/CFT1"/>
</dbReference>
<dbReference type="FunFam" id="1.10.150.910:FF:000005">
    <property type="entry name" value="Cleavage and polyadenylation specific factor 1"/>
    <property type="match status" value="1"/>
</dbReference>
<dbReference type="InterPro" id="IPR004871">
    <property type="entry name" value="RSE1/DDB1/CPSF1_C"/>
</dbReference>
<feature type="compositionally biased region" description="Basic and acidic residues" evidence="5">
    <location>
        <begin position="229"/>
        <end position="243"/>
    </location>
</feature>
<protein>
    <recommendedName>
        <fullName evidence="4">Cleavage and polyadenylation specificity factor subunit 1</fullName>
    </recommendedName>
</protein>
<evidence type="ECO:0000256" key="4">
    <source>
        <dbReference type="ARBA" id="ARBA00068483"/>
    </source>
</evidence>
<evidence type="ECO:0000256" key="1">
    <source>
        <dbReference type="ARBA" id="ARBA00004123"/>
    </source>
</evidence>
<comment type="subcellular location">
    <subcellularLocation>
        <location evidence="1">Nucleus</location>
    </subcellularLocation>
</comment>
<dbReference type="PANTHER" id="PTHR10644">
    <property type="entry name" value="DNA REPAIR/RNA PROCESSING CPSF FAMILY"/>
    <property type="match status" value="1"/>
</dbReference>
<comment type="similarity">
    <text evidence="3">Belongs to the CPSF1 family.</text>
</comment>
<keyword evidence="9" id="KW-1185">Reference proteome</keyword>
<evidence type="ECO:0000313" key="9">
    <source>
        <dbReference type="Proteomes" id="UP000749559"/>
    </source>
</evidence>
<dbReference type="GO" id="GO:0031123">
    <property type="term" value="P:RNA 3'-end processing"/>
    <property type="evidence" value="ECO:0007669"/>
    <property type="project" value="UniProtKB-ARBA"/>
</dbReference>
<comment type="caution">
    <text evidence="8">The sequence shown here is derived from an EMBL/GenBank/DDBJ whole genome shotgun (WGS) entry which is preliminary data.</text>
</comment>
<dbReference type="OrthoDB" id="6109at2759"/>
<gene>
    <name evidence="8" type="ORF">OFUS_LOCUS5574</name>
</gene>
<feature type="region of interest" description="Disordered" evidence="5">
    <location>
        <begin position="220"/>
        <end position="243"/>
    </location>
</feature>
<evidence type="ECO:0000256" key="2">
    <source>
        <dbReference type="ARBA" id="ARBA00023242"/>
    </source>
</evidence>
<proteinExistence type="inferred from homology"/>
<dbReference type="Pfam" id="PF03178">
    <property type="entry name" value="CPSF_A"/>
    <property type="match status" value="1"/>
</dbReference>
<evidence type="ECO:0000313" key="8">
    <source>
        <dbReference type="EMBL" id="CAH1778692.1"/>
    </source>
</evidence>
<dbReference type="Proteomes" id="UP000749559">
    <property type="component" value="Unassembled WGS sequence"/>
</dbReference>
<dbReference type="Gene3D" id="2.130.10.10">
    <property type="entry name" value="YVTN repeat-like/Quinoprotein amine dehydrogenase"/>
    <property type="match status" value="1"/>
</dbReference>
<sequence>MALLIKHVLFGGICYSVELLFSSWVVEVTDGSKSDDDSHAFLILSREDSTMILQTGQEIMELENSGFNTISPTIFAGNLGNNKYILQVSPSEVRLLQGAEEIHKVELEAGTQVKHCSIADPYTLLLTETGELVMLELREESSGSEVKLSLLHPNIDQSSKSSSICTYKDLSGMFTSKLEMEEVTKTSESKTPKSSFLDTGNFSFNQSTVDDEDELLYGDSTGDIFGDTTKTEEEKEMPSSESATKKVEPTFWAIVGKENGKLEIYSMPEFKLSYCVRDFPVGNKVLTDNTTDLGQSRTGMEKSHSDLPVVKELMIVGMGYKQTRPYIMAIVGDELYIYEAFPYNGAPELDTSHLKLRYHRVSHGLLIRERKQGMTKKKGEDDEEEKEQGKYLTQFTDVSGYNGVFVSGPCPYWLIMTTRGSLRCHPMSIDGWITCFAPFHNVNCPKGFLYFNRQDELRISVLPTHLSYDAPWPVRKVPLRCTPHYIQYHQETKIYAVVTSTSELCNKICRIRDDEKEYEHIERDDRYIYPTLEKYSMQLFSPVSWEVIPNTKIETDEWETIICLGIVYLTSQGTISGLHGYLAFGTNYSYGEEVASRGRMFLYDIIEVVPEPGKPLTKNKLKMIYDKEQKGPVTAVASVDGDLVAAIGQKIYIFQLKDDDLSAVAFIDTNVYIHSIQVIHNILLVADIIKSVCVLRYQSDMKVLSIVSRDIKPMEVFGIEFLVDNTQLGFVVADKLKNLMIFTYSPEARESHGGQRLVRKADINIGSNMNTMFRLRCKITDPSTSKRASGVVEKKHVTFIASLDGSIGYVLPIKEAVYRRLLMLQNSLNINLQHIAGLNPKAFRSYKQSHKTLSNPQKCILDGELVWNFLNLSVNERNEINKKLGTTTDQLLDDLTEIDRITAHF</sequence>
<dbReference type="Gene3D" id="1.10.150.910">
    <property type="match status" value="1"/>
</dbReference>
<dbReference type="FunFam" id="2.130.10.10:FF:000100">
    <property type="entry name" value="Cleavage and polyadenylation specificity factor subunit 1"/>
    <property type="match status" value="1"/>
</dbReference>
<keyword evidence="2" id="KW-0539">Nucleus</keyword>
<name>A0A8J1UVL8_OWEFU</name>
<organism evidence="8 9">
    <name type="scientific">Owenia fusiformis</name>
    <name type="common">Polychaete worm</name>
    <dbReference type="NCBI Taxonomy" id="6347"/>
    <lineage>
        <taxon>Eukaryota</taxon>
        <taxon>Metazoa</taxon>
        <taxon>Spiralia</taxon>
        <taxon>Lophotrochozoa</taxon>
        <taxon>Annelida</taxon>
        <taxon>Polychaeta</taxon>
        <taxon>Sedentaria</taxon>
        <taxon>Canalipalpata</taxon>
        <taxon>Sabellida</taxon>
        <taxon>Oweniida</taxon>
        <taxon>Oweniidae</taxon>
        <taxon>Owenia</taxon>
    </lineage>
</organism>
<feature type="domain" description="RSE1/DDB1/CPSF1 second beta-propeller" evidence="7">
    <location>
        <begin position="33"/>
        <end position="461"/>
    </location>
</feature>
<evidence type="ECO:0000256" key="5">
    <source>
        <dbReference type="SAM" id="MobiDB-lite"/>
    </source>
</evidence>
<dbReference type="GO" id="GO:0005634">
    <property type="term" value="C:nucleus"/>
    <property type="evidence" value="ECO:0007669"/>
    <property type="project" value="UniProtKB-SubCell"/>
</dbReference>
<dbReference type="InterPro" id="IPR015943">
    <property type="entry name" value="WD40/YVTN_repeat-like_dom_sf"/>
</dbReference>
<reference evidence="8" key="1">
    <citation type="submission" date="2022-03" db="EMBL/GenBank/DDBJ databases">
        <authorList>
            <person name="Martin C."/>
        </authorList>
    </citation>
    <scope>NUCLEOTIDE SEQUENCE</scope>
</reference>
<evidence type="ECO:0000259" key="6">
    <source>
        <dbReference type="Pfam" id="PF03178"/>
    </source>
</evidence>
<dbReference type="AlphaFoldDB" id="A0A8J1UVL8"/>
<accession>A0A8J1UVL8</accession>
<dbReference type="InterPro" id="IPR058543">
    <property type="entry name" value="Beta-prop_RSE1/DDB1/CPSF1_2nd"/>
</dbReference>
<feature type="domain" description="RSE1/DDB1/CPSF1 C-terminal" evidence="6">
    <location>
        <begin position="534"/>
        <end position="870"/>
    </location>
</feature>
<dbReference type="GO" id="GO:0003676">
    <property type="term" value="F:nucleic acid binding"/>
    <property type="evidence" value="ECO:0007669"/>
    <property type="project" value="InterPro"/>
</dbReference>
<dbReference type="EMBL" id="CAIIXF020000003">
    <property type="protein sequence ID" value="CAH1778692.1"/>
    <property type="molecule type" value="Genomic_DNA"/>
</dbReference>
<evidence type="ECO:0000259" key="7">
    <source>
        <dbReference type="Pfam" id="PF23726"/>
    </source>
</evidence>
<evidence type="ECO:0000256" key="3">
    <source>
        <dbReference type="ARBA" id="ARBA00038446"/>
    </source>
</evidence>
<dbReference type="Pfam" id="PF23726">
    <property type="entry name" value="Beta-prop_RSE1_2nd"/>
    <property type="match status" value="1"/>
</dbReference>